<dbReference type="Proteomes" id="UP000274082">
    <property type="component" value="Chromosome 21"/>
</dbReference>
<dbReference type="VEuPathDB" id="TriTrypDB:LdBPK_211500.1"/>
<evidence type="ECO:0008006" key="4">
    <source>
        <dbReference type="Google" id="ProtNLM"/>
    </source>
</evidence>
<sequence>MSSTLVAVYEQACSDAAVLPNSALARCFAAAEQAMPLRVLSLSTNLIGPRGLVALLPVLRECRHTLHTLDLSHNSLGNATIRQLVLCFSNGGFSALRRLELRGNLLTYQGGKCLVHWCEGLRTVRQTHGTRLPGVGEVEGRSADSLASAAPSGAPASPLRCPEYWCDAADVHIDYIGIEDTAMPEMLQRALLQRITDAMARREARRLGHSSQRRSLSCVVTRESGPVADTSGAADSPRQFSADAESVKVPVLDGPPITGTAHPFARSPADFFMDDNGEPQHSDGMKVDAAVGFEAVAVTEARETDVPCFLQDDIGVDVLQKPAHDYASADDSVSGGAEELKDVRDGNGYHSDNSPAAGVAGTLLSVNACTDQRSLGMHWRSGSVAETLPFPDHPMKEGSGADARCAVSCLRSTASPPMSPTSADGFALYAAEPSEAAAAQQQQQQEEVERYPPPPLKTASNILDELGLEAVAETAGGGGGGGGMEEDVDAVPMWLEEL</sequence>
<gene>
    <name evidence="2" type="ORF">LdCL_210020500</name>
</gene>
<dbReference type="AlphaFoldDB" id="A0A3S7WWT1"/>
<feature type="compositionally biased region" description="Basic and acidic residues" evidence="1">
    <location>
        <begin position="338"/>
        <end position="347"/>
    </location>
</feature>
<accession>A0A3S7WWT1</accession>
<dbReference type="SMART" id="SM00368">
    <property type="entry name" value="LRR_RI"/>
    <property type="match status" value="3"/>
</dbReference>
<dbReference type="VEuPathDB" id="TriTrypDB:LdCL_210020500"/>
<protein>
    <recommendedName>
        <fullName evidence="4">Leucine Rich repeat family protein</fullName>
    </recommendedName>
</protein>
<dbReference type="Pfam" id="PF13516">
    <property type="entry name" value="LRR_6"/>
    <property type="match status" value="1"/>
</dbReference>
<evidence type="ECO:0000313" key="3">
    <source>
        <dbReference type="Proteomes" id="UP000274082"/>
    </source>
</evidence>
<dbReference type="InterPro" id="IPR001611">
    <property type="entry name" value="Leu-rich_rpt"/>
</dbReference>
<dbReference type="OrthoDB" id="265672at2759"/>
<dbReference type="InterPro" id="IPR032675">
    <property type="entry name" value="LRR_dom_sf"/>
</dbReference>
<evidence type="ECO:0000313" key="2">
    <source>
        <dbReference type="EMBL" id="AYU78612.1"/>
    </source>
</evidence>
<feature type="region of interest" description="Disordered" evidence="1">
    <location>
        <begin position="215"/>
        <end position="241"/>
    </location>
</feature>
<feature type="region of interest" description="Disordered" evidence="1">
    <location>
        <begin position="327"/>
        <end position="354"/>
    </location>
</feature>
<keyword evidence="3" id="KW-1185">Reference proteome</keyword>
<reference evidence="2 3" key="1">
    <citation type="journal article" date="2018" name="Sci. Rep.">
        <title>A complete Leishmania donovani reference genome identifies novel genetic variations associated with virulence.</title>
        <authorList>
            <person name="Lypaczewski P."/>
            <person name="Hoshizaki J."/>
            <person name="Zhang W.-W."/>
            <person name="McCall L.-I."/>
            <person name="Torcivia-Rodriguez J."/>
            <person name="Simonyan V."/>
            <person name="Kaur A."/>
            <person name="Dewar K."/>
            <person name="Matlashewski G."/>
        </authorList>
    </citation>
    <scope>NUCLEOTIDE SEQUENCE [LARGE SCALE GENOMIC DNA]</scope>
    <source>
        <strain evidence="2 3">LdCL</strain>
    </source>
</reference>
<feature type="region of interest" description="Disordered" evidence="1">
    <location>
        <begin position="433"/>
        <end position="459"/>
    </location>
</feature>
<organism evidence="2 3">
    <name type="scientific">Leishmania donovani</name>
    <dbReference type="NCBI Taxonomy" id="5661"/>
    <lineage>
        <taxon>Eukaryota</taxon>
        <taxon>Discoba</taxon>
        <taxon>Euglenozoa</taxon>
        <taxon>Kinetoplastea</taxon>
        <taxon>Metakinetoplastina</taxon>
        <taxon>Trypanosomatida</taxon>
        <taxon>Trypanosomatidae</taxon>
        <taxon>Leishmaniinae</taxon>
        <taxon>Leishmania</taxon>
    </lineage>
</organism>
<dbReference type="EMBL" id="CP029520">
    <property type="protein sequence ID" value="AYU78612.1"/>
    <property type="molecule type" value="Genomic_DNA"/>
</dbReference>
<dbReference type="SUPFAM" id="SSF52047">
    <property type="entry name" value="RNI-like"/>
    <property type="match status" value="1"/>
</dbReference>
<dbReference type="Gene3D" id="3.80.10.10">
    <property type="entry name" value="Ribonuclease Inhibitor"/>
    <property type="match status" value="1"/>
</dbReference>
<feature type="compositionally biased region" description="Low complexity" evidence="1">
    <location>
        <begin position="433"/>
        <end position="445"/>
    </location>
</feature>
<name>A0A3S7WWT1_LEIDO</name>
<evidence type="ECO:0000256" key="1">
    <source>
        <dbReference type="SAM" id="MobiDB-lite"/>
    </source>
</evidence>
<proteinExistence type="predicted"/>
<dbReference type="VEuPathDB" id="TriTrypDB:LDHU3_21.1780"/>